<keyword evidence="2" id="KW-0175">Coiled coil</keyword>
<dbReference type="Gene3D" id="1.10.287.470">
    <property type="entry name" value="Helix hairpin bin"/>
    <property type="match status" value="1"/>
</dbReference>
<gene>
    <name evidence="4" type="ORF">QTH91_05270</name>
</gene>
<feature type="domain" description="Multidrug resistance protein MdtA-like barrel-sandwich hybrid" evidence="3">
    <location>
        <begin position="74"/>
        <end position="204"/>
    </location>
</feature>
<dbReference type="Proteomes" id="UP001174908">
    <property type="component" value="Unassembled WGS sequence"/>
</dbReference>
<reference evidence="4" key="1">
    <citation type="submission" date="2023-06" db="EMBL/GenBank/DDBJ databases">
        <authorList>
            <person name="Jiang Y."/>
            <person name="Liu Q."/>
        </authorList>
    </citation>
    <scope>NUCLEOTIDE SEQUENCE</scope>
    <source>
        <strain evidence="4">CGMCC 1.12089</strain>
    </source>
</reference>
<evidence type="ECO:0000313" key="4">
    <source>
        <dbReference type="EMBL" id="MDM0043882.1"/>
    </source>
</evidence>
<organism evidence="4 5">
    <name type="scientific">Variovorax dokdonensis</name>
    <dbReference type="NCBI Taxonomy" id="344883"/>
    <lineage>
        <taxon>Bacteria</taxon>
        <taxon>Pseudomonadati</taxon>
        <taxon>Pseudomonadota</taxon>
        <taxon>Betaproteobacteria</taxon>
        <taxon>Burkholderiales</taxon>
        <taxon>Comamonadaceae</taxon>
        <taxon>Variovorax</taxon>
    </lineage>
</organism>
<dbReference type="EMBL" id="JASZYV010000001">
    <property type="protein sequence ID" value="MDM0043882.1"/>
    <property type="molecule type" value="Genomic_DNA"/>
</dbReference>
<comment type="caution">
    <text evidence="4">The sequence shown here is derived from an EMBL/GenBank/DDBJ whole genome shotgun (WGS) entry which is preliminary data.</text>
</comment>
<evidence type="ECO:0000256" key="1">
    <source>
        <dbReference type="ARBA" id="ARBA00009477"/>
    </source>
</evidence>
<dbReference type="Gene3D" id="2.40.420.20">
    <property type="match status" value="1"/>
</dbReference>
<keyword evidence="5" id="KW-1185">Reference proteome</keyword>
<protein>
    <submittedName>
        <fullName evidence="4">Efflux RND transporter periplasmic adaptor subunit</fullName>
    </submittedName>
</protein>
<evidence type="ECO:0000259" key="3">
    <source>
        <dbReference type="Pfam" id="PF25917"/>
    </source>
</evidence>
<comment type="similarity">
    <text evidence="1">Belongs to the membrane fusion protein (MFP) (TC 8.A.1) family.</text>
</comment>
<dbReference type="RefSeq" id="WP_286658957.1">
    <property type="nucleotide sequence ID" value="NZ_JASZYV010000001.1"/>
</dbReference>
<dbReference type="InterPro" id="IPR006143">
    <property type="entry name" value="RND_pump_MFP"/>
</dbReference>
<dbReference type="NCBIfam" id="TIGR01730">
    <property type="entry name" value="RND_mfp"/>
    <property type="match status" value="1"/>
</dbReference>
<name>A0ABT7N7H5_9BURK</name>
<accession>A0ABT7N7H5</accession>
<dbReference type="Gene3D" id="2.40.30.170">
    <property type="match status" value="1"/>
</dbReference>
<proteinExistence type="inferred from homology"/>
<dbReference type="SUPFAM" id="SSF111369">
    <property type="entry name" value="HlyD-like secretion proteins"/>
    <property type="match status" value="1"/>
</dbReference>
<sequence length="394" mass="41517">MKRWMGWTIALLAIVLVIGGGLRAVKARQAQKQAAAQPLAEATLSLLPSDVLSAQTRELARSLPISGSLRAVESAMIKAKVAGEIIGLSVREGDTVKAGQVLARIDSAEYAARVRQAQQQADSAAAQAQVTQRNYDNNKALVEQGFISRTALDTSLSNLNAAQATHRAAQAGVEVARKSLDDTTVRSPIDGQVASRVVQPGERVGIDAKLLEVVDLRRLELEATVSAADSVAVRVGQRALLQIEGGSPGSANDSRRQVGAVVTRINPSAQAGSRSVLIYLTLDRAEGFRQGLFAQGALEIERDQALALPLSAVRVDQPQPYVQLIEDQRIVHRKVTTGWRAQLDGQTWVSVEGIAPGAQVLSGSVGTVREGSAVRLAPEAPAAPSAPAATRPAA</sequence>
<dbReference type="Gene3D" id="2.40.50.100">
    <property type="match status" value="1"/>
</dbReference>
<evidence type="ECO:0000313" key="5">
    <source>
        <dbReference type="Proteomes" id="UP001174908"/>
    </source>
</evidence>
<dbReference type="PANTHER" id="PTHR30469:SF15">
    <property type="entry name" value="HLYD FAMILY OF SECRETION PROTEINS"/>
    <property type="match status" value="1"/>
</dbReference>
<feature type="coiled-coil region" evidence="2">
    <location>
        <begin position="107"/>
        <end position="134"/>
    </location>
</feature>
<dbReference type="InterPro" id="IPR058625">
    <property type="entry name" value="MdtA-like_BSH"/>
</dbReference>
<evidence type="ECO:0000256" key="2">
    <source>
        <dbReference type="SAM" id="Coils"/>
    </source>
</evidence>
<dbReference type="Pfam" id="PF25917">
    <property type="entry name" value="BSH_RND"/>
    <property type="match status" value="1"/>
</dbReference>
<dbReference type="PANTHER" id="PTHR30469">
    <property type="entry name" value="MULTIDRUG RESISTANCE PROTEIN MDTA"/>
    <property type="match status" value="1"/>
</dbReference>